<evidence type="ECO:0000313" key="2">
    <source>
        <dbReference type="Proteomes" id="UP001183390"/>
    </source>
</evidence>
<evidence type="ECO:0000313" key="1">
    <source>
        <dbReference type="EMBL" id="MDT0331510.1"/>
    </source>
</evidence>
<reference evidence="2" key="1">
    <citation type="submission" date="2023-07" db="EMBL/GenBank/DDBJ databases">
        <title>30 novel species of actinomycetes from the DSMZ collection.</title>
        <authorList>
            <person name="Nouioui I."/>
        </authorList>
    </citation>
    <scope>NUCLEOTIDE SEQUENCE [LARGE SCALE GENOMIC DNA]</scope>
    <source>
        <strain evidence="2">DSM 44743</strain>
    </source>
</reference>
<sequence>MEEYLAVARVFVAGRVAAGDAGFVDALEHGGGWARWDRRRDWLSDRRAGLVRALTAPGTVDGRPGVRGHDG</sequence>
<keyword evidence="2" id="KW-1185">Reference proteome</keyword>
<dbReference type="Proteomes" id="UP001183390">
    <property type="component" value="Unassembled WGS sequence"/>
</dbReference>
<organism evidence="1 2">
    <name type="scientific">Nocardiopsis lambiniae</name>
    <dbReference type="NCBI Taxonomy" id="3075539"/>
    <lineage>
        <taxon>Bacteria</taxon>
        <taxon>Bacillati</taxon>
        <taxon>Actinomycetota</taxon>
        <taxon>Actinomycetes</taxon>
        <taxon>Streptosporangiales</taxon>
        <taxon>Nocardiopsidaceae</taxon>
        <taxon>Nocardiopsis</taxon>
    </lineage>
</organism>
<dbReference type="RefSeq" id="WP_311514066.1">
    <property type="nucleotide sequence ID" value="NZ_JAVREP010000024.1"/>
</dbReference>
<proteinExistence type="predicted"/>
<gene>
    <name evidence="1" type="ORF">RM479_24125</name>
</gene>
<name>A0ABU2MG51_9ACTN</name>
<dbReference type="EMBL" id="JAVREP010000024">
    <property type="protein sequence ID" value="MDT0331510.1"/>
    <property type="molecule type" value="Genomic_DNA"/>
</dbReference>
<comment type="caution">
    <text evidence="1">The sequence shown here is derived from an EMBL/GenBank/DDBJ whole genome shotgun (WGS) entry which is preliminary data.</text>
</comment>
<accession>A0ABU2MG51</accession>
<protein>
    <submittedName>
        <fullName evidence="1">Uncharacterized protein</fullName>
    </submittedName>
</protein>